<protein>
    <recommendedName>
        <fullName evidence="5">Sodium bile acid cotransporter</fullName>
    </recommendedName>
</protein>
<feature type="region of interest" description="Disordered" evidence="1">
    <location>
        <begin position="1"/>
        <end position="104"/>
    </location>
</feature>
<dbReference type="Gene3D" id="1.20.1530.20">
    <property type="match status" value="1"/>
</dbReference>
<feature type="transmembrane region" description="Helical" evidence="2">
    <location>
        <begin position="249"/>
        <end position="272"/>
    </location>
</feature>
<dbReference type="PANTHER" id="PTHR18640">
    <property type="entry name" value="SOLUTE CARRIER FAMILY 10 MEMBER 7"/>
    <property type="match status" value="1"/>
</dbReference>
<dbReference type="GeneID" id="68295647"/>
<keyword evidence="2" id="KW-0472">Membrane</keyword>
<dbReference type="Pfam" id="PF13593">
    <property type="entry name" value="SBF_like"/>
    <property type="match status" value="1"/>
</dbReference>
<dbReference type="RefSeq" id="XP_044661457.1">
    <property type="nucleotide sequence ID" value="XM_044805522.1"/>
</dbReference>
<evidence type="ECO:0000256" key="1">
    <source>
        <dbReference type="SAM" id="MobiDB-lite"/>
    </source>
</evidence>
<proteinExistence type="predicted"/>
<evidence type="ECO:0000313" key="4">
    <source>
        <dbReference type="Proteomes" id="UP000825890"/>
    </source>
</evidence>
<dbReference type="GO" id="GO:0005886">
    <property type="term" value="C:plasma membrane"/>
    <property type="evidence" value="ECO:0007669"/>
    <property type="project" value="TreeGrafter"/>
</dbReference>
<organism evidence="3 4">
    <name type="scientific">Cercospora kikuchii</name>
    <dbReference type="NCBI Taxonomy" id="84275"/>
    <lineage>
        <taxon>Eukaryota</taxon>
        <taxon>Fungi</taxon>
        <taxon>Dikarya</taxon>
        <taxon>Ascomycota</taxon>
        <taxon>Pezizomycotina</taxon>
        <taxon>Dothideomycetes</taxon>
        <taxon>Dothideomycetidae</taxon>
        <taxon>Mycosphaerellales</taxon>
        <taxon>Mycosphaerellaceae</taxon>
        <taxon>Cercospora</taxon>
    </lineage>
</organism>
<evidence type="ECO:0000313" key="3">
    <source>
        <dbReference type="EMBL" id="GIZ46970.1"/>
    </source>
</evidence>
<feature type="compositionally biased region" description="Basic and acidic residues" evidence="1">
    <location>
        <begin position="38"/>
        <end position="60"/>
    </location>
</feature>
<feature type="transmembrane region" description="Helical" evidence="2">
    <location>
        <begin position="429"/>
        <end position="447"/>
    </location>
</feature>
<reference evidence="3 4" key="1">
    <citation type="submission" date="2021-01" db="EMBL/GenBank/DDBJ databases">
        <title>Cercospora kikuchii MAFF 305040 whole genome shotgun sequence.</title>
        <authorList>
            <person name="Kashiwa T."/>
            <person name="Suzuki T."/>
        </authorList>
    </citation>
    <scope>NUCLEOTIDE SEQUENCE [LARGE SCALE GENOMIC DNA]</scope>
    <source>
        <strain evidence="3 4">MAFF 305040</strain>
    </source>
</reference>
<dbReference type="InterPro" id="IPR038770">
    <property type="entry name" value="Na+/solute_symporter_sf"/>
</dbReference>
<accession>A0A9P3CUM4</accession>
<feature type="transmembrane region" description="Helical" evidence="2">
    <location>
        <begin position="147"/>
        <end position="168"/>
    </location>
</feature>
<evidence type="ECO:0008006" key="5">
    <source>
        <dbReference type="Google" id="ProtNLM"/>
    </source>
</evidence>
<dbReference type="PANTHER" id="PTHR18640:SF5">
    <property type="entry name" value="SODIUM_BILE ACID COTRANSPORTER 7"/>
    <property type="match status" value="1"/>
</dbReference>
<dbReference type="OrthoDB" id="188035at2759"/>
<dbReference type="Proteomes" id="UP000825890">
    <property type="component" value="Unassembled WGS sequence"/>
</dbReference>
<sequence length="462" mass="50983">MIGSTASDRAPAGTLGASSIVDPKQDVRAENNTPAFSRADDSDVESEKNSERPNSREGANKDINTVVTADEHPQQKTQDLLTDPEKNDSNTTTQQIPSPPPTKQQKWQSHLLTFLNDQWFLLTMGLLILLASQTQVPQSQQPLKSRIISYLCVCIIFFATGCTLDTSILIRNYARWKAHLWVQGQCFLLCSGIMFGVVSATARNKDFMDEGLLVGLVFMSCIPTTLATNVVMTGLAGGNQELAVVQVTLGNFIGVFITPALVIMYTSVPTWYNAILPSSNTAQFTEVYRRVLKQLGVSIYIPLFAGQIARYFFPTLCQRIFKQNRIMKRISSLAMLVIIWSTYDQAFASGAFDTVKASNKIFLVFILLAIWLVYLGISVTASLPLFEKKDIVAIAYCVTGKGPATGIPLSISIFAGLDLVLESKLQIPVVIYQSLSIGFGTMIIPILRRWIQRDEKKSTGKV</sequence>
<feature type="transmembrane region" description="Helical" evidence="2">
    <location>
        <begin position="393"/>
        <end position="417"/>
    </location>
</feature>
<feature type="transmembrane region" description="Helical" evidence="2">
    <location>
        <begin position="180"/>
        <end position="200"/>
    </location>
</feature>
<feature type="transmembrane region" description="Helical" evidence="2">
    <location>
        <begin position="212"/>
        <end position="237"/>
    </location>
</feature>
<keyword evidence="2" id="KW-1133">Transmembrane helix</keyword>
<evidence type="ECO:0000256" key="2">
    <source>
        <dbReference type="SAM" id="Phobius"/>
    </source>
</evidence>
<dbReference type="AlphaFoldDB" id="A0A9P3CUM4"/>
<comment type="caution">
    <text evidence="3">The sequence shown here is derived from an EMBL/GenBank/DDBJ whole genome shotgun (WGS) entry which is preliminary data.</text>
</comment>
<keyword evidence="4" id="KW-1185">Reference proteome</keyword>
<gene>
    <name evidence="3" type="ORF">CKM354_001007200</name>
</gene>
<dbReference type="InterPro" id="IPR016833">
    <property type="entry name" value="Put_Na-Bile_cotransptr"/>
</dbReference>
<name>A0A9P3CUM4_9PEZI</name>
<keyword evidence="2" id="KW-0812">Transmembrane</keyword>
<dbReference type="EMBL" id="BOLY01000006">
    <property type="protein sequence ID" value="GIZ46970.1"/>
    <property type="molecule type" value="Genomic_DNA"/>
</dbReference>
<feature type="transmembrane region" description="Helical" evidence="2">
    <location>
        <begin position="361"/>
        <end position="386"/>
    </location>
</feature>
<feature type="transmembrane region" description="Helical" evidence="2">
    <location>
        <begin position="333"/>
        <end position="355"/>
    </location>
</feature>